<feature type="transmembrane region" description="Helical" evidence="1">
    <location>
        <begin position="237"/>
        <end position="258"/>
    </location>
</feature>
<evidence type="ECO:0000313" key="2">
    <source>
        <dbReference type="EMBL" id="MBD2501269.1"/>
    </source>
</evidence>
<protein>
    <submittedName>
        <fullName evidence="2">Uncharacterized protein</fullName>
    </submittedName>
</protein>
<keyword evidence="1" id="KW-0812">Transmembrane</keyword>
<evidence type="ECO:0000313" key="3">
    <source>
        <dbReference type="Proteomes" id="UP000661112"/>
    </source>
</evidence>
<feature type="transmembrane region" description="Helical" evidence="1">
    <location>
        <begin position="210"/>
        <end position="231"/>
    </location>
</feature>
<keyword evidence="1" id="KW-0472">Membrane</keyword>
<accession>A0ABR8D269</accession>
<evidence type="ECO:0000256" key="1">
    <source>
        <dbReference type="SAM" id="Phobius"/>
    </source>
</evidence>
<keyword evidence="3" id="KW-1185">Reference proteome</keyword>
<dbReference type="Proteomes" id="UP000661112">
    <property type="component" value="Unassembled WGS sequence"/>
</dbReference>
<dbReference type="EMBL" id="JACJSG010000013">
    <property type="protein sequence ID" value="MBD2501269.1"/>
    <property type="molecule type" value="Genomic_DNA"/>
</dbReference>
<proteinExistence type="predicted"/>
<comment type="caution">
    <text evidence="2">The sequence shown here is derived from an EMBL/GenBank/DDBJ whole genome shotgun (WGS) entry which is preliminary data.</text>
</comment>
<organism evidence="2 3">
    <name type="scientific">Anabaena azotica FACHB-119</name>
    <dbReference type="NCBI Taxonomy" id="947527"/>
    <lineage>
        <taxon>Bacteria</taxon>
        <taxon>Bacillati</taxon>
        <taxon>Cyanobacteriota</taxon>
        <taxon>Cyanophyceae</taxon>
        <taxon>Nostocales</taxon>
        <taxon>Nostocaceae</taxon>
        <taxon>Anabaena</taxon>
        <taxon>Anabaena azotica</taxon>
    </lineage>
</organism>
<name>A0ABR8D269_9NOST</name>
<sequence>MKKLYIFVTTDRPDQYINPIVHSVVRGTNHIIFVQIDDSRTNQVQLNLLRTNVYDLIKNLARGEYKYYTGNLKDTVVNLDNYYSINDIAKLKAQYVHLLTDDIQWDIDRIKYLDLRKYISLIKKKNANNIIIDVTSVSKSYIGDIIACCLIENFDKLYSFELLIKPNYDEPWTILFHDLEEGKQYRYLNLLETPIFQASCQDILIRTTPLLISIIGTVLFVILTLAANFILGNASNITQAISAIGTALGIISFFLIYFPVRGK</sequence>
<reference evidence="2 3" key="1">
    <citation type="journal article" date="2020" name="ISME J.">
        <title>Comparative genomics reveals insights into cyanobacterial evolution and habitat adaptation.</title>
        <authorList>
            <person name="Chen M.Y."/>
            <person name="Teng W.K."/>
            <person name="Zhao L."/>
            <person name="Hu C.X."/>
            <person name="Zhou Y.K."/>
            <person name="Han B.P."/>
            <person name="Song L.R."/>
            <person name="Shu W.S."/>
        </authorList>
    </citation>
    <scope>NUCLEOTIDE SEQUENCE [LARGE SCALE GENOMIC DNA]</scope>
    <source>
        <strain evidence="2 3">FACHB-119</strain>
    </source>
</reference>
<gene>
    <name evidence="2" type="ORF">H6G83_11775</name>
</gene>
<keyword evidence="1" id="KW-1133">Transmembrane helix</keyword>
<dbReference type="RefSeq" id="WP_190471715.1">
    <property type="nucleotide sequence ID" value="NZ_JACJSG010000013.1"/>
</dbReference>